<evidence type="ECO:0000256" key="1">
    <source>
        <dbReference type="ARBA" id="ARBA00023002"/>
    </source>
</evidence>
<dbReference type="Pfam" id="PF08125">
    <property type="entry name" value="Mannitol_dh_C"/>
    <property type="match status" value="1"/>
</dbReference>
<dbReference type="SUPFAM" id="SSF48179">
    <property type="entry name" value="6-phosphogluconate dehydrogenase C-terminal domain-like"/>
    <property type="match status" value="1"/>
</dbReference>
<comment type="catalytic activity">
    <reaction evidence="3">
        <text>D-mannitol 1-phosphate + NAD(+) = beta-D-fructose 6-phosphate + NADH + H(+)</text>
        <dbReference type="Rhea" id="RHEA:19661"/>
        <dbReference type="ChEBI" id="CHEBI:15378"/>
        <dbReference type="ChEBI" id="CHEBI:57540"/>
        <dbReference type="ChEBI" id="CHEBI:57634"/>
        <dbReference type="ChEBI" id="CHEBI:57945"/>
        <dbReference type="ChEBI" id="CHEBI:61381"/>
        <dbReference type="EC" id="1.1.1.17"/>
    </reaction>
</comment>
<dbReference type="InterPro" id="IPR013328">
    <property type="entry name" value="6PGD_dom2"/>
</dbReference>
<dbReference type="OrthoDB" id="271711at2"/>
<evidence type="ECO:0000259" key="5">
    <source>
        <dbReference type="Pfam" id="PF08125"/>
    </source>
</evidence>
<evidence type="ECO:0000256" key="3">
    <source>
        <dbReference type="ARBA" id="ARBA00048615"/>
    </source>
</evidence>
<dbReference type="EC" id="1.1.1.17" evidence="6"/>
<evidence type="ECO:0000313" key="7">
    <source>
        <dbReference type="Proteomes" id="UP000095558"/>
    </source>
</evidence>
<dbReference type="InterPro" id="IPR008927">
    <property type="entry name" value="6-PGluconate_DH-like_C_sf"/>
</dbReference>
<dbReference type="InterPro" id="IPR013131">
    <property type="entry name" value="Mannitol_DH_N"/>
</dbReference>
<dbReference type="InterPro" id="IPR036291">
    <property type="entry name" value="NAD(P)-bd_dom_sf"/>
</dbReference>
<dbReference type="PANTHER" id="PTHR30524:SF0">
    <property type="entry name" value="ALTRONATE OXIDOREDUCTASE-RELATED"/>
    <property type="match status" value="1"/>
</dbReference>
<gene>
    <name evidence="6" type="primary">mtlD_1</name>
    <name evidence="6" type="ORF">ERS852470_02771</name>
</gene>
<organism evidence="6 7">
    <name type="scientific">Clostridium disporicum</name>
    <dbReference type="NCBI Taxonomy" id="84024"/>
    <lineage>
        <taxon>Bacteria</taxon>
        <taxon>Bacillati</taxon>
        <taxon>Bacillota</taxon>
        <taxon>Clostridia</taxon>
        <taxon>Eubacteriales</taxon>
        <taxon>Clostridiaceae</taxon>
        <taxon>Clostridium</taxon>
    </lineage>
</organism>
<dbReference type="SUPFAM" id="SSF51735">
    <property type="entry name" value="NAD(P)-binding Rossmann-fold domains"/>
    <property type="match status" value="1"/>
</dbReference>
<dbReference type="PRINTS" id="PR00084">
    <property type="entry name" value="MTLDHDRGNASE"/>
</dbReference>
<keyword evidence="2" id="KW-0520">NAD</keyword>
<feature type="domain" description="Mannitol dehydrogenase N-terminal" evidence="4">
    <location>
        <begin position="3"/>
        <end position="192"/>
    </location>
</feature>
<dbReference type="EMBL" id="CYZV01000032">
    <property type="protein sequence ID" value="CUO58552.1"/>
    <property type="molecule type" value="Genomic_DNA"/>
</dbReference>
<dbReference type="GO" id="GO:0008926">
    <property type="term" value="F:mannitol-1-phosphate 5-dehydrogenase activity"/>
    <property type="evidence" value="ECO:0007669"/>
    <property type="project" value="UniProtKB-EC"/>
</dbReference>
<dbReference type="Gene3D" id="3.40.50.720">
    <property type="entry name" value="NAD(P)-binding Rossmann-like Domain"/>
    <property type="match status" value="1"/>
</dbReference>
<dbReference type="GO" id="GO:0019592">
    <property type="term" value="P:mannitol catabolic process"/>
    <property type="evidence" value="ECO:0007669"/>
    <property type="project" value="TreeGrafter"/>
</dbReference>
<name>A0A174G7Y5_9CLOT</name>
<dbReference type="RefSeq" id="WP_055277464.1">
    <property type="nucleotide sequence ID" value="NZ_CYZV01000032.1"/>
</dbReference>
<feature type="domain" description="Mannitol dehydrogenase C-terminal" evidence="5">
    <location>
        <begin position="203"/>
        <end position="303"/>
    </location>
</feature>
<keyword evidence="1 6" id="KW-0560">Oxidoreductase</keyword>
<dbReference type="PANTHER" id="PTHR30524">
    <property type="entry name" value="MANNITOL-1-PHOSPHATE 5-DEHYDROGENASE"/>
    <property type="match status" value="1"/>
</dbReference>
<evidence type="ECO:0000256" key="2">
    <source>
        <dbReference type="ARBA" id="ARBA00023027"/>
    </source>
</evidence>
<dbReference type="GO" id="GO:0005829">
    <property type="term" value="C:cytosol"/>
    <property type="evidence" value="ECO:0007669"/>
    <property type="project" value="TreeGrafter"/>
</dbReference>
<evidence type="ECO:0000259" key="4">
    <source>
        <dbReference type="Pfam" id="PF01232"/>
    </source>
</evidence>
<dbReference type="InterPro" id="IPR000669">
    <property type="entry name" value="Mannitol_DH"/>
</dbReference>
<dbReference type="Proteomes" id="UP000095558">
    <property type="component" value="Unassembled WGS sequence"/>
</dbReference>
<dbReference type="InterPro" id="IPR013118">
    <property type="entry name" value="Mannitol_DH_C"/>
</dbReference>
<accession>A0A174G7Y5</accession>
<reference evidence="6 7" key="1">
    <citation type="submission" date="2015-09" db="EMBL/GenBank/DDBJ databases">
        <authorList>
            <consortium name="Pathogen Informatics"/>
        </authorList>
    </citation>
    <scope>NUCLEOTIDE SEQUENCE [LARGE SCALE GENOMIC DNA]</scope>
    <source>
        <strain evidence="6 7">2789STDY5834855</strain>
    </source>
</reference>
<evidence type="ECO:0000313" key="6">
    <source>
        <dbReference type="EMBL" id="CUO58552.1"/>
    </source>
</evidence>
<dbReference type="AlphaFoldDB" id="A0A174G7Y5"/>
<protein>
    <submittedName>
        <fullName evidence="6">Mannitol-1-phosphate 5-dehydrogenase</fullName>
        <ecNumber evidence="6">1.1.1.17</ecNumber>
    </submittedName>
</protein>
<sequence length="331" mass="38161">MKKAIQFGAGNIGRGVIGPLLSKSNYQVVFSDINNEIINKLNENNQYLIHVKDIECTEEQVNNISGVMLTSDKIINEIVDAEIITAAIESRYIPQVALIIAKGIKIRNKNESKLNLNIISCENIIESSTKLKDEIKKHLNRDEINYLDEYIGFPNCLVDRIVMPNINENDFYTQAEKYCQWIIDRNGFKGDISSIESANFVDDLNAYIERSIFIINTVYAMTSYFGKLRGYTSIEESVNDKFIYDLVKDLVKESASKIAVKYKFDEKSNLGYIEKTIDRFKNPYLKGKEIRTGKNQLKRLNEYAKMTNNFNSFTSNLEIFNMLNDDMRRSY</sequence>
<dbReference type="Pfam" id="PF01232">
    <property type="entry name" value="Mannitol_dh"/>
    <property type="match status" value="1"/>
</dbReference>
<proteinExistence type="predicted"/>
<dbReference type="Gene3D" id="1.10.1040.10">
    <property type="entry name" value="N-(1-d-carboxylethyl)-l-norvaline Dehydrogenase, domain 2"/>
    <property type="match status" value="1"/>
</dbReference>